<feature type="region of interest" description="Disordered" evidence="1">
    <location>
        <begin position="1"/>
        <end position="24"/>
    </location>
</feature>
<dbReference type="EMBL" id="LZYO01000336">
    <property type="protein sequence ID" value="ODH16552.1"/>
    <property type="molecule type" value="Genomic_DNA"/>
</dbReference>
<name>A0A1D2J7Q6_PARBR</name>
<accession>A0A1D2J7Q6</accession>
<feature type="compositionally biased region" description="Basic and acidic residues" evidence="1">
    <location>
        <begin position="1"/>
        <end position="22"/>
    </location>
</feature>
<proteinExistence type="predicted"/>
<comment type="caution">
    <text evidence="2">The sequence shown here is derived from an EMBL/GenBank/DDBJ whole genome shotgun (WGS) entry which is preliminary data.</text>
</comment>
<evidence type="ECO:0000313" key="2">
    <source>
        <dbReference type="EMBL" id="ODH16552.1"/>
    </source>
</evidence>
<dbReference type="VEuPathDB" id="FungiDB:PADG_02662"/>
<dbReference type="AlphaFoldDB" id="A0A1D2J7Q6"/>
<reference evidence="2 3" key="1">
    <citation type="submission" date="2016-06" db="EMBL/GenBank/DDBJ databases">
        <authorList>
            <person name="Kjaerup R.B."/>
            <person name="Dalgaard T.S."/>
            <person name="Juul-Madsen H.R."/>
        </authorList>
    </citation>
    <scope>NUCLEOTIDE SEQUENCE [LARGE SCALE GENOMIC DNA]</scope>
    <source>
        <strain evidence="2 3">Pb300</strain>
    </source>
</reference>
<sequence>SPEWRADNKSYHLKERSSDDMKKQKRIRSLQHCHTSSTPAMSFCSQSASAPSHFTLWDTFIDEQMMVWKRINDNSSFRTGKLFPSKRQLEYVCRFIKPITSEWELRYCERHLKIKFAPYLLESLKMRVPERKNLLSEEVRQMSADRVTETRSSAKVKRQKSEEKGAYSSYRSCQADRFCVYQQEGNEYIPVIVIEYKAPHKLRQAGMTTGLAKEIRPAPDVICQDSDDTGFLL</sequence>
<dbReference type="Proteomes" id="UP000242814">
    <property type="component" value="Unassembled WGS sequence"/>
</dbReference>
<evidence type="ECO:0000313" key="3">
    <source>
        <dbReference type="Proteomes" id="UP000242814"/>
    </source>
</evidence>
<protein>
    <submittedName>
        <fullName evidence="2">Uncharacterized protein</fullName>
    </submittedName>
</protein>
<gene>
    <name evidence="2" type="ORF">ACO22_06342</name>
</gene>
<dbReference type="VEuPathDB" id="FungiDB:PABG_11086"/>
<evidence type="ECO:0000256" key="1">
    <source>
        <dbReference type="SAM" id="MobiDB-lite"/>
    </source>
</evidence>
<organism evidence="2 3">
    <name type="scientific">Paracoccidioides brasiliensis</name>
    <dbReference type="NCBI Taxonomy" id="121759"/>
    <lineage>
        <taxon>Eukaryota</taxon>
        <taxon>Fungi</taxon>
        <taxon>Dikarya</taxon>
        <taxon>Ascomycota</taxon>
        <taxon>Pezizomycotina</taxon>
        <taxon>Eurotiomycetes</taxon>
        <taxon>Eurotiomycetidae</taxon>
        <taxon>Onygenales</taxon>
        <taxon>Ajellomycetaceae</taxon>
        <taxon>Paracoccidioides</taxon>
    </lineage>
</organism>
<feature type="non-terminal residue" evidence="2">
    <location>
        <position position="1"/>
    </location>
</feature>